<dbReference type="SMART" id="SM00354">
    <property type="entry name" value="HTH_LACI"/>
    <property type="match status" value="1"/>
</dbReference>
<sequence>MGPIETTNLRKIATSLGLSVTTVSRALKDGPEVHPQTIARVKARAAEAGYAPNLHGRALRTGRTRMIVVILPLETRAYLADIAKVPLIEGMTLAAQERGYTLSIYSTTPDEDRLQSLNRLIQSGNCDGVIVTRMTAGDARIAFMRQHNVPFVAFGRSDVAIDYAYVDIDNEGMAREATRRLIAEGHRRIALQLLSRDDQSSAMRLRGYFSSLADADLTQDPSLVGYDDFTMAASEKFFERMLDLPMPPTGLICANELGLLGAISALRKRNLLPGRDVGLVSRDSTGMCKYLALPVLTHFVDMSEVGRLLVDALLRQINDPGAERSHIVLKGQFERYD</sequence>
<dbReference type="InterPro" id="IPR010982">
    <property type="entry name" value="Lambda_DNA-bd_dom_sf"/>
</dbReference>
<evidence type="ECO:0000313" key="5">
    <source>
        <dbReference type="EMBL" id="GLS21019.1"/>
    </source>
</evidence>
<organism evidence="5 6">
    <name type="scientific">Labrys miyagiensis</name>
    <dbReference type="NCBI Taxonomy" id="346912"/>
    <lineage>
        <taxon>Bacteria</taxon>
        <taxon>Pseudomonadati</taxon>
        <taxon>Pseudomonadota</taxon>
        <taxon>Alphaproteobacteria</taxon>
        <taxon>Hyphomicrobiales</taxon>
        <taxon>Xanthobacteraceae</taxon>
        <taxon>Labrys</taxon>
    </lineage>
</organism>
<dbReference type="PROSITE" id="PS50932">
    <property type="entry name" value="HTH_LACI_2"/>
    <property type="match status" value="1"/>
</dbReference>
<dbReference type="Pfam" id="PF13377">
    <property type="entry name" value="Peripla_BP_3"/>
    <property type="match status" value="1"/>
</dbReference>
<dbReference type="CDD" id="cd01392">
    <property type="entry name" value="HTH_LacI"/>
    <property type="match status" value="1"/>
</dbReference>
<name>A0ABQ6CMQ0_9HYPH</name>
<dbReference type="Pfam" id="PF00356">
    <property type="entry name" value="LacI"/>
    <property type="match status" value="1"/>
</dbReference>
<gene>
    <name evidence="5" type="ORF">GCM10007874_40360</name>
</gene>
<evidence type="ECO:0000313" key="6">
    <source>
        <dbReference type="Proteomes" id="UP001156882"/>
    </source>
</evidence>
<dbReference type="RefSeq" id="WP_284314090.1">
    <property type="nucleotide sequence ID" value="NZ_BSPC01000039.1"/>
</dbReference>
<evidence type="ECO:0000259" key="4">
    <source>
        <dbReference type="PROSITE" id="PS50932"/>
    </source>
</evidence>
<reference evidence="6" key="1">
    <citation type="journal article" date="2019" name="Int. J. Syst. Evol. Microbiol.">
        <title>The Global Catalogue of Microorganisms (GCM) 10K type strain sequencing project: providing services to taxonomists for standard genome sequencing and annotation.</title>
        <authorList>
            <consortium name="The Broad Institute Genomics Platform"/>
            <consortium name="The Broad Institute Genome Sequencing Center for Infectious Disease"/>
            <person name="Wu L."/>
            <person name="Ma J."/>
        </authorList>
    </citation>
    <scope>NUCLEOTIDE SEQUENCE [LARGE SCALE GENOMIC DNA]</scope>
    <source>
        <strain evidence="6">NBRC 101365</strain>
    </source>
</reference>
<evidence type="ECO:0000256" key="2">
    <source>
        <dbReference type="ARBA" id="ARBA00023125"/>
    </source>
</evidence>
<dbReference type="EMBL" id="BSPC01000039">
    <property type="protein sequence ID" value="GLS21019.1"/>
    <property type="molecule type" value="Genomic_DNA"/>
</dbReference>
<comment type="caution">
    <text evidence="5">The sequence shown here is derived from an EMBL/GenBank/DDBJ whole genome shotgun (WGS) entry which is preliminary data.</text>
</comment>
<keyword evidence="1" id="KW-0805">Transcription regulation</keyword>
<dbReference type="InterPro" id="IPR028082">
    <property type="entry name" value="Peripla_BP_I"/>
</dbReference>
<dbReference type="PANTHER" id="PTHR30146">
    <property type="entry name" value="LACI-RELATED TRANSCRIPTIONAL REPRESSOR"/>
    <property type="match status" value="1"/>
</dbReference>
<dbReference type="PANTHER" id="PTHR30146:SF109">
    <property type="entry name" value="HTH-TYPE TRANSCRIPTIONAL REGULATOR GALS"/>
    <property type="match status" value="1"/>
</dbReference>
<evidence type="ECO:0000256" key="3">
    <source>
        <dbReference type="ARBA" id="ARBA00023163"/>
    </source>
</evidence>
<dbReference type="Proteomes" id="UP001156882">
    <property type="component" value="Unassembled WGS sequence"/>
</dbReference>
<keyword evidence="2" id="KW-0238">DNA-binding</keyword>
<dbReference type="InterPro" id="IPR046335">
    <property type="entry name" value="LacI/GalR-like_sensor"/>
</dbReference>
<evidence type="ECO:0000256" key="1">
    <source>
        <dbReference type="ARBA" id="ARBA00023015"/>
    </source>
</evidence>
<keyword evidence="3" id="KW-0804">Transcription</keyword>
<dbReference type="SUPFAM" id="SSF47413">
    <property type="entry name" value="lambda repressor-like DNA-binding domains"/>
    <property type="match status" value="1"/>
</dbReference>
<accession>A0ABQ6CMQ0</accession>
<keyword evidence="6" id="KW-1185">Reference proteome</keyword>
<dbReference type="InterPro" id="IPR000843">
    <property type="entry name" value="HTH_LacI"/>
</dbReference>
<dbReference type="Gene3D" id="3.40.50.2300">
    <property type="match status" value="2"/>
</dbReference>
<dbReference type="Gene3D" id="1.10.260.40">
    <property type="entry name" value="lambda repressor-like DNA-binding domains"/>
    <property type="match status" value="1"/>
</dbReference>
<protein>
    <submittedName>
        <fullName evidence="5">LacI family transcriptional regulator</fullName>
    </submittedName>
</protein>
<feature type="domain" description="HTH lacI-type" evidence="4">
    <location>
        <begin position="7"/>
        <end position="61"/>
    </location>
</feature>
<proteinExistence type="predicted"/>
<dbReference type="SUPFAM" id="SSF53822">
    <property type="entry name" value="Periplasmic binding protein-like I"/>
    <property type="match status" value="1"/>
</dbReference>